<sequence length="108" mass="12020">MIFQGLFMLLVLGLGRESSSIIDYTHGPTLSNIFNLRLRKDVRLLLETLPQLGVGSDANKWSQVRSDPSYSQMFDIVVVKISKTHQNNMKLPPKNQMLSASAVEASSV</sequence>
<organism evidence="2 3">
    <name type="scientific">Rhizoclosmatium globosum</name>
    <dbReference type="NCBI Taxonomy" id="329046"/>
    <lineage>
        <taxon>Eukaryota</taxon>
        <taxon>Fungi</taxon>
        <taxon>Fungi incertae sedis</taxon>
        <taxon>Chytridiomycota</taxon>
        <taxon>Chytridiomycota incertae sedis</taxon>
        <taxon>Chytridiomycetes</taxon>
        <taxon>Chytridiales</taxon>
        <taxon>Chytriomycetaceae</taxon>
        <taxon>Rhizoclosmatium</taxon>
    </lineage>
</organism>
<dbReference type="Proteomes" id="UP000193642">
    <property type="component" value="Unassembled WGS sequence"/>
</dbReference>
<evidence type="ECO:0000313" key="3">
    <source>
        <dbReference type="Proteomes" id="UP000193642"/>
    </source>
</evidence>
<accession>A0A1Y2BME3</accession>
<proteinExistence type="predicted"/>
<dbReference type="AlphaFoldDB" id="A0A1Y2BME3"/>
<protein>
    <submittedName>
        <fullName evidence="2">Uncharacterized protein</fullName>
    </submittedName>
</protein>
<dbReference type="EMBL" id="MCGO01000059">
    <property type="protein sequence ID" value="ORY35944.1"/>
    <property type="molecule type" value="Genomic_DNA"/>
</dbReference>
<comment type="caution">
    <text evidence="2">The sequence shown here is derived from an EMBL/GenBank/DDBJ whole genome shotgun (WGS) entry which is preliminary data.</text>
</comment>
<reference evidence="2 3" key="1">
    <citation type="submission" date="2016-07" db="EMBL/GenBank/DDBJ databases">
        <title>Pervasive Adenine N6-methylation of Active Genes in Fungi.</title>
        <authorList>
            <consortium name="DOE Joint Genome Institute"/>
            <person name="Mondo S.J."/>
            <person name="Dannebaum R.O."/>
            <person name="Kuo R.C."/>
            <person name="Labutti K."/>
            <person name="Haridas S."/>
            <person name="Kuo A."/>
            <person name="Salamov A."/>
            <person name="Ahrendt S.R."/>
            <person name="Lipzen A."/>
            <person name="Sullivan W."/>
            <person name="Andreopoulos W.B."/>
            <person name="Clum A."/>
            <person name="Lindquist E."/>
            <person name="Daum C."/>
            <person name="Ramamoorthy G.K."/>
            <person name="Gryganskyi A."/>
            <person name="Culley D."/>
            <person name="Magnuson J.K."/>
            <person name="James T.Y."/>
            <person name="O'Malley M.A."/>
            <person name="Stajich J.E."/>
            <person name="Spatafora J.W."/>
            <person name="Visel A."/>
            <person name="Grigoriev I.V."/>
        </authorList>
    </citation>
    <scope>NUCLEOTIDE SEQUENCE [LARGE SCALE GENOMIC DNA]</scope>
    <source>
        <strain evidence="2 3">JEL800</strain>
    </source>
</reference>
<feature type="chain" id="PRO_5012056273" evidence="1">
    <location>
        <begin position="21"/>
        <end position="108"/>
    </location>
</feature>
<evidence type="ECO:0000313" key="2">
    <source>
        <dbReference type="EMBL" id="ORY35944.1"/>
    </source>
</evidence>
<feature type="signal peptide" evidence="1">
    <location>
        <begin position="1"/>
        <end position="20"/>
    </location>
</feature>
<evidence type="ECO:0000256" key="1">
    <source>
        <dbReference type="SAM" id="SignalP"/>
    </source>
</evidence>
<keyword evidence="1" id="KW-0732">Signal</keyword>
<name>A0A1Y2BME3_9FUNG</name>
<keyword evidence="3" id="KW-1185">Reference proteome</keyword>
<gene>
    <name evidence="2" type="ORF">BCR33DRAFT_722424</name>
</gene>